<keyword evidence="13" id="KW-1185">Reference proteome</keyword>
<feature type="domain" description="Nucleotidyl transferase" evidence="11">
    <location>
        <begin position="26"/>
        <end position="236"/>
    </location>
</feature>
<evidence type="ECO:0000256" key="6">
    <source>
        <dbReference type="ARBA" id="ARBA00022695"/>
    </source>
</evidence>
<evidence type="ECO:0000256" key="7">
    <source>
        <dbReference type="ARBA" id="ARBA00023268"/>
    </source>
</evidence>
<dbReference type="OrthoDB" id="17728at2157"/>
<accession>A3DMM4</accession>
<evidence type="ECO:0000313" key="12">
    <source>
        <dbReference type="EMBL" id="ABN69884.1"/>
    </source>
</evidence>
<comment type="catalytic activity">
    <reaction evidence="9">
        <text>alpha-D-glucosamine 1-phosphate + acetyl-CoA = N-acetyl-alpha-D-glucosamine 1-phosphate + CoA + H(+)</text>
        <dbReference type="Rhea" id="RHEA:13725"/>
        <dbReference type="ChEBI" id="CHEBI:15378"/>
        <dbReference type="ChEBI" id="CHEBI:57287"/>
        <dbReference type="ChEBI" id="CHEBI:57288"/>
        <dbReference type="ChEBI" id="CHEBI:57776"/>
        <dbReference type="ChEBI" id="CHEBI:58516"/>
        <dbReference type="EC" id="2.3.1.157"/>
    </reaction>
</comment>
<dbReference type="STRING" id="399550.Smar_0783"/>
<dbReference type="InterPro" id="IPR005835">
    <property type="entry name" value="NTP_transferase_dom"/>
</dbReference>
<protein>
    <submittedName>
        <fullName evidence="12">Nucleotidyl transferase</fullName>
    </submittedName>
</protein>
<dbReference type="eggNOG" id="arCOG00666">
    <property type="taxonomic scope" value="Archaea"/>
</dbReference>
<dbReference type="GeneID" id="4907645"/>
<evidence type="ECO:0000256" key="5">
    <source>
        <dbReference type="ARBA" id="ARBA00022679"/>
    </source>
</evidence>
<gene>
    <name evidence="12" type="ordered locus">Smar_0783</name>
</gene>
<dbReference type="Proteomes" id="UP000000254">
    <property type="component" value="Chromosome"/>
</dbReference>
<evidence type="ECO:0000256" key="9">
    <source>
        <dbReference type="ARBA" id="ARBA00048247"/>
    </source>
</evidence>
<keyword evidence="7" id="KW-0511">Multifunctional enzyme</keyword>
<keyword evidence="5 12" id="KW-0808">Transferase</keyword>
<dbReference type="GO" id="GO:0003977">
    <property type="term" value="F:UDP-N-acetylglucosamine diphosphorylase activity"/>
    <property type="evidence" value="ECO:0007669"/>
    <property type="project" value="UniProtKB-EC"/>
</dbReference>
<dbReference type="AlphaFoldDB" id="A3DMM4"/>
<evidence type="ECO:0000259" key="11">
    <source>
        <dbReference type="Pfam" id="PF00483"/>
    </source>
</evidence>
<comment type="pathway">
    <text evidence="2">Nucleotide-sugar biosynthesis; UDP-N-acetyl-alpha-D-glucosamine biosynthesis; UDP-N-acetyl-alpha-D-glucosamine from N-acetyl-alpha-D-glucosamine 1-phosphate: step 1/1.</text>
</comment>
<evidence type="ECO:0000256" key="10">
    <source>
        <dbReference type="ARBA" id="ARBA00048493"/>
    </source>
</evidence>
<dbReference type="SUPFAM" id="SSF53448">
    <property type="entry name" value="Nucleotide-diphospho-sugar transferases"/>
    <property type="match status" value="1"/>
</dbReference>
<dbReference type="InterPro" id="IPR011004">
    <property type="entry name" value="Trimer_LpxA-like_sf"/>
</dbReference>
<comment type="catalytic activity">
    <reaction evidence="10">
        <text>N-acetyl-alpha-D-glucosamine 1-phosphate + UTP + H(+) = UDP-N-acetyl-alpha-D-glucosamine + diphosphate</text>
        <dbReference type="Rhea" id="RHEA:13509"/>
        <dbReference type="ChEBI" id="CHEBI:15378"/>
        <dbReference type="ChEBI" id="CHEBI:33019"/>
        <dbReference type="ChEBI" id="CHEBI:46398"/>
        <dbReference type="ChEBI" id="CHEBI:57705"/>
        <dbReference type="ChEBI" id="CHEBI:57776"/>
        <dbReference type="EC" id="2.7.7.23"/>
    </reaction>
</comment>
<dbReference type="HOGENOM" id="CLU_029499_0_1_2"/>
<dbReference type="Gene3D" id="3.90.550.10">
    <property type="entry name" value="Spore Coat Polysaccharide Biosynthesis Protein SpsA, Chain A"/>
    <property type="match status" value="1"/>
</dbReference>
<dbReference type="Gene3D" id="2.160.10.10">
    <property type="entry name" value="Hexapeptide repeat proteins"/>
    <property type="match status" value="1"/>
</dbReference>
<dbReference type="Pfam" id="PF00132">
    <property type="entry name" value="Hexapep"/>
    <property type="match status" value="1"/>
</dbReference>
<evidence type="ECO:0000256" key="3">
    <source>
        <dbReference type="ARBA" id="ARBA00007707"/>
    </source>
</evidence>
<dbReference type="KEGG" id="smr:Smar_0783"/>
<proteinExistence type="inferred from homology"/>
<name>A3DMM4_STAMF</name>
<dbReference type="InterPro" id="IPR029044">
    <property type="entry name" value="Nucleotide-diphossugar_trans"/>
</dbReference>
<dbReference type="PANTHER" id="PTHR43584">
    <property type="entry name" value="NUCLEOTIDYL TRANSFERASE"/>
    <property type="match status" value="1"/>
</dbReference>
<comment type="similarity">
    <text evidence="3">In the C-terminal section; belongs to the transferase hexapeptide repeat family.</text>
</comment>
<dbReference type="InterPro" id="IPR050065">
    <property type="entry name" value="GlmU-like"/>
</dbReference>
<comment type="pathway">
    <text evidence="1">Nucleotide-sugar biosynthesis; UDP-N-acetyl-alpha-D-glucosamine biosynthesis; N-acetyl-alpha-D-glucosamine 1-phosphate from alpha-D-glucosamine 6-phosphate (route II): step 2/2.</text>
</comment>
<evidence type="ECO:0000256" key="1">
    <source>
        <dbReference type="ARBA" id="ARBA00005166"/>
    </source>
</evidence>
<sequence>MTLKNLVLAAGKAKPELSVLIPPGKNKVLLRILGKPILYYPLTSIQRVNRGETILVYREGEEEVVETANSISLGTITPIKQVVGTSVREAILVAENKLRDTDYFFLVYGDIIVDPEAFNLLLSTHYREEPDATILIAPYDPEYAETYGLAIINEEGYVEKIISGEQAREADQTYIVGGIYILPTTILDYLEENNTLPEAINKLAMNGKVKTVLWNKLWIDIGYPTDILEATYQLLSELKHSKISNKAEIESTTIIKGPVIIEDNTYIDHYSVIKGPAYIGEKVFIGAHSFIREYSDAEYRVRIGSYNEIKKSNIQPYTLLDSKVTIVDSIIGENCTIGTNTTILNVLPEKEKPPRLRTHLVHPPTKIIRKMGAVIGYNTRIGASTTISPGKIIKQESIIKPKTLI</sequence>
<evidence type="ECO:0000256" key="2">
    <source>
        <dbReference type="ARBA" id="ARBA00005208"/>
    </source>
</evidence>
<dbReference type="GO" id="GO:0019134">
    <property type="term" value="F:glucosamine-1-phosphate N-acetyltransferase activity"/>
    <property type="evidence" value="ECO:0007669"/>
    <property type="project" value="UniProtKB-EC"/>
</dbReference>
<evidence type="ECO:0000256" key="8">
    <source>
        <dbReference type="ARBA" id="ARBA00023315"/>
    </source>
</evidence>
<dbReference type="Pfam" id="PF00483">
    <property type="entry name" value="NTP_transferase"/>
    <property type="match status" value="1"/>
</dbReference>
<evidence type="ECO:0000256" key="4">
    <source>
        <dbReference type="ARBA" id="ARBA00007947"/>
    </source>
</evidence>
<dbReference type="EMBL" id="CP000575">
    <property type="protein sequence ID" value="ABN69884.1"/>
    <property type="molecule type" value="Genomic_DNA"/>
</dbReference>
<organism evidence="12 13">
    <name type="scientific">Staphylothermus marinus (strain ATCC 43588 / DSM 3639 / JCM 9404 / F1)</name>
    <dbReference type="NCBI Taxonomy" id="399550"/>
    <lineage>
        <taxon>Archaea</taxon>
        <taxon>Thermoproteota</taxon>
        <taxon>Thermoprotei</taxon>
        <taxon>Desulfurococcales</taxon>
        <taxon>Desulfurococcaceae</taxon>
        <taxon>Staphylothermus</taxon>
    </lineage>
</organism>
<comment type="similarity">
    <text evidence="4">In the N-terminal section; belongs to the N-acetylglucosamine-1-phosphate uridyltransferase family.</text>
</comment>
<dbReference type="SUPFAM" id="SSF51161">
    <property type="entry name" value="Trimeric LpxA-like enzymes"/>
    <property type="match status" value="1"/>
</dbReference>
<keyword evidence="8" id="KW-0012">Acyltransferase</keyword>
<dbReference type="PANTHER" id="PTHR43584:SF8">
    <property type="entry name" value="N-ACETYLMURAMATE ALPHA-1-PHOSPHATE URIDYLYLTRANSFERASE"/>
    <property type="match status" value="1"/>
</dbReference>
<reference evidence="12 13" key="2">
    <citation type="journal article" date="2009" name="Stand. Genomic Sci.">
        <title>Complete genome sequence of Staphylothermus marinus Stetter and Fiala 1986 type strain F1.</title>
        <authorList>
            <person name="Anderson I.J."/>
            <person name="Sun H."/>
            <person name="Lapidus A."/>
            <person name="Copeland A."/>
            <person name="Glavina Del Rio T."/>
            <person name="Tice H."/>
            <person name="Dalin E."/>
            <person name="Lucas S."/>
            <person name="Barry K."/>
            <person name="Land M."/>
            <person name="Richardson P."/>
            <person name="Huber H."/>
            <person name="Kyrpides N.C."/>
        </authorList>
    </citation>
    <scope>NUCLEOTIDE SEQUENCE [LARGE SCALE GENOMIC DNA]</scope>
    <source>
        <strain evidence="13">ATCC 43588 / DSM 3639 / JCM 9404 / F1</strain>
    </source>
</reference>
<evidence type="ECO:0000313" key="13">
    <source>
        <dbReference type="Proteomes" id="UP000000254"/>
    </source>
</evidence>
<dbReference type="InterPro" id="IPR001451">
    <property type="entry name" value="Hexapep"/>
</dbReference>
<keyword evidence="6" id="KW-0548">Nucleotidyltransferase</keyword>
<reference evidence="13" key="1">
    <citation type="journal article" date="2009" name="BMC Genomics">
        <title>The complete genome sequence of Staphylothermus marinus reveals differences in sulfur metabolism among heterotrophic Crenarchaeota.</title>
        <authorList>
            <person name="Anderson I.J."/>
            <person name="Dharmarajan L."/>
            <person name="Rodriguez J."/>
            <person name="Hooper S."/>
            <person name="Porat I."/>
            <person name="Ulrich L.E."/>
            <person name="Elkins J.G."/>
            <person name="Mavromatis K."/>
            <person name="Sun H."/>
            <person name="Land M."/>
            <person name="Lapidus A."/>
            <person name="Lucas S."/>
            <person name="Barry K."/>
            <person name="Huber H."/>
            <person name="Zhulin I.B."/>
            <person name="Whitman W.B."/>
            <person name="Mukhopadhyay B."/>
            <person name="Woese C."/>
            <person name="Bristow J."/>
            <person name="Kyrpides N."/>
        </authorList>
    </citation>
    <scope>NUCLEOTIDE SEQUENCE [LARGE SCALE GENOMIC DNA]</scope>
    <source>
        <strain evidence="13">ATCC 43588 / DSM 3639 / JCM 9404 / F1</strain>
    </source>
</reference>
<dbReference type="RefSeq" id="WP_011839075.1">
    <property type="nucleotide sequence ID" value="NC_009033.1"/>
</dbReference>